<keyword evidence="1" id="KW-0812">Transmembrane</keyword>
<dbReference type="KEGG" id="nfl:COO91_01920"/>
<name>A0A2K8SKQ3_9NOSO</name>
<evidence type="ECO:0000313" key="2">
    <source>
        <dbReference type="EMBL" id="AUB36021.1"/>
    </source>
</evidence>
<gene>
    <name evidence="2" type="ORF">COO91_01920</name>
</gene>
<reference evidence="2 3" key="1">
    <citation type="submission" date="2017-11" db="EMBL/GenBank/DDBJ databases">
        <title>Complete genome of a free-living desiccation-tolerant cyanobacterium and its photosynthetic adaptation to extreme terrestrial habitat.</title>
        <authorList>
            <person name="Shang J."/>
        </authorList>
    </citation>
    <scope>NUCLEOTIDE SEQUENCE [LARGE SCALE GENOMIC DNA]</scope>
    <source>
        <strain evidence="2 3">CCNUN1</strain>
    </source>
</reference>
<protein>
    <submittedName>
        <fullName evidence="2">DNA segregation ATPase FtsK/SpoIIIE</fullName>
    </submittedName>
</protein>
<keyword evidence="1" id="KW-0472">Membrane</keyword>
<dbReference type="OrthoDB" id="476265at2"/>
<keyword evidence="1" id="KW-1133">Transmembrane helix</keyword>
<keyword evidence="3" id="KW-1185">Reference proteome</keyword>
<organism evidence="2 3">
    <name type="scientific">Nostoc flagelliforme CCNUN1</name>
    <dbReference type="NCBI Taxonomy" id="2038116"/>
    <lineage>
        <taxon>Bacteria</taxon>
        <taxon>Bacillati</taxon>
        <taxon>Cyanobacteriota</taxon>
        <taxon>Cyanophyceae</taxon>
        <taxon>Nostocales</taxon>
        <taxon>Nostocaceae</taxon>
        <taxon>Nostoc</taxon>
    </lineage>
</organism>
<dbReference type="EMBL" id="CP024785">
    <property type="protein sequence ID" value="AUB36021.1"/>
    <property type="molecule type" value="Genomic_DNA"/>
</dbReference>
<feature type="transmembrane region" description="Helical" evidence="1">
    <location>
        <begin position="6"/>
        <end position="25"/>
    </location>
</feature>
<dbReference type="RefSeq" id="WP_100898046.1">
    <property type="nucleotide sequence ID" value="NZ_CAWNNC010000001.1"/>
</dbReference>
<evidence type="ECO:0000256" key="1">
    <source>
        <dbReference type="SAM" id="Phobius"/>
    </source>
</evidence>
<accession>A0A2K8SKQ3</accession>
<dbReference type="AlphaFoldDB" id="A0A2K8SKQ3"/>
<dbReference type="Proteomes" id="UP000232003">
    <property type="component" value="Chromosome"/>
</dbReference>
<evidence type="ECO:0000313" key="3">
    <source>
        <dbReference type="Proteomes" id="UP000232003"/>
    </source>
</evidence>
<proteinExistence type="predicted"/>
<feature type="transmembrane region" description="Helical" evidence="1">
    <location>
        <begin position="72"/>
        <end position="91"/>
    </location>
</feature>
<sequence>MLHRLYAPASTGLFICGAIAAIGSLSGYFNSRLEYCDAATSPCTRVAISIDVAPPQTAQDAIVLPGNGKMRLSLGLVAIALLAGGYVVSGLEVEKLSAIARQEEIDAELEEKRQAIVADEEEKKLVLAADIRYKDFEQELLDGYALLLLENNPELAEQILADKPLAQIEQTVTATATIEAASTANAQDSPDTVQDTISPIVVDTTALSSLIAAGTRAIDGLIDTSQSLIFLGTPGAGKSVSLGVVVGRKKKRVGDRLRLYAIAMKNDGFSGAVVARLNADSNQCYDILLEVITELRKRAAMSKSERGEYCDENPVILILDDFMSQQKLLSSSLSKKIVRYPEESGAYQKISLGDAFNAAMAEIIFNGRELNVAGYVGTQSSNIDDLKFLSSKGGRAGVILMYQAFRNVTKNQGNYEIISQAIANQHVIADVKERERMRGVFPQAKALSVQEQRPMILSSNADTGEFILGIVPDMRDEYREYERLYNGADDEVANFAWTIRKVSQFYPDTTAESLFSEICNRVNDGMSQREIIRTVLKCGENKQHPTRSYSVHGKTLFNWLVENYDNGELEAMLKNDGNQ</sequence>